<evidence type="ECO:0000313" key="6">
    <source>
        <dbReference type="EMBL" id="KAK2597860.1"/>
    </source>
</evidence>
<keyword evidence="4" id="KW-1133">Transmembrane helix</keyword>
<proteinExistence type="inferred from homology"/>
<reference evidence="6" key="1">
    <citation type="submission" date="2023-06" db="EMBL/GenBank/DDBJ databases">
        <authorList>
            <person name="Noh H."/>
        </authorList>
    </citation>
    <scope>NUCLEOTIDE SEQUENCE</scope>
    <source>
        <strain evidence="6">DUCC20226</strain>
    </source>
</reference>
<evidence type="ECO:0000259" key="5">
    <source>
        <dbReference type="PROSITE" id="PS50850"/>
    </source>
</evidence>
<feature type="transmembrane region" description="Helical" evidence="4">
    <location>
        <begin position="117"/>
        <end position="140"/>
    </location>
</feature>
<comment type="similarity">
    <text evidence="2">Belongs to the major facilitator superfamily. Monocarboxylate porter (TC 2.A.1.13) family.</text>
</comment>
<keyword evidence="4" id="KW-0812">Transmembrane</keyword>
<dbReference type="InterPro" id="IPR050327">
    <property type="entry name" value="Proton-linked_MCT"/>
</dbReference>
<dbReference type="InterPro" id="IPR036259">
    <property type="entry name" value="MFS_trans_sf"/>
</dbReference>
<feature type="transmembrane region" description="Helical" evidence="4">
    <location>
        <begin position="170"/>
        <end position="193"/>
    </location>
</feature>
<gene>
    <name evidence="6" type="ORF">N8I77_012618</name>
</gene>
<feature type="transmembrane region" description="Helical" evidence="4">
    <location>
        <begin position="147"/>
        <end position="164"/>
    </location>
</feature>
<feature type="transmembrane region" description="Helical" evidence="4">
    <location>
        <begin position="379"/>
        <end position="402"/>
    </location>
</feature>
<name>A0AAD9S2Y1_PHOAM</name>
<feature type="region of interest" description="Disordered" evidence="3">
    <location>
        <begin position="1"/>
        <end position="32"/>
    </location>
</feature>
<organism evidence="6 7">
    <name type="scientific">Phomopsis amygdali</name>
    <name type="common">Fusicoccum amygdali</name>
    <dbReference type="NCBI Taxonomy" id="1214568"/>
    <lineage>
        <taxon>Eukaryota</taxon>
        <taxon>Fungi</taxon>
        <taxon>Dikarya</taxon>
        <taxon>Ascomycota</taxon>
        <taxon>Pezizomycotina</taxon>
        <taxon>Sordariomycetes</taxon>
        <taxon>Sordariomycetidae</taxon>
        <taxon>Diaporthales</taxon>
        <taxon>Diaporthaceae</taxon>
        <taxon>Diaporthe</taxon>
    </lineage>
</organism>
<dbReference type="Gene3D" id="1.20.1250.20">
    <property type="entry name" value="MFS general substrate transporter like domains"/>
    <property type="match status" value="1"/>
</dbReference>
<feature type="transmembrane region" description="Helical" evidence="4">
    <location>
        <begin position="236"/>
        <end position="256"/>
    </location>
</feature>
<evidence type="ECO:0000313" key="7">
    <source>
        <dbReference type="Proteomes" id="UP001265746"/>
    </source>
</evidence>
<feature type="transmembrane region" description="Helical" evidence="4">
    <location>
        <begin position="444"/>
        <end position="463"/>
    </location>
</feature>
<dbReference type="InterPro" id="IPR020846">
    <property type="entry name" value="MFS_dom"/>
</dbReference>
<evidence type="ECO:0000256" key="4">
    <source>
        <dbReference type="SAM" id="Phobius"/>
    </source>
</evidence>
<dbReference type="PANTHER" id="PTHR11360:SF230">
    <property type="entry name" value="MONOCARBOXYLATE TRANSPORTER, PUTATIVE (AFU_ORTHOLOGUE AFUA_2G12790)-RELATED"/>
    <property type="match status" value="1"/>
</dbReference>
<feature type="transmembrane region" description="Helical" evidence="4">
    <location>
        <begin position="276"/>
        <end position="309"/>
    </location>
</feature>
<dbReference type="GO" id="GO:0022857">
    <property type="term" value="F:transmembrane transporter activity"/>
    <property type="evidence" value="ECO:0007669"/>
    <property type="project" value="InterPro"/>
</dbReference>
<keyword evidence="4" id="KW-0472">Membrane</keyword>
<accession>A0AAD9S2Y1</accession>
<dbReference type="EMBL" id="JAUJFL010000009">
    <property type="protein sequence ID" value="KAK2597860.1"/>
    <property type="molecule type" value="Genomic_DNA"/>
</dbReference>
<dbReference type="InterPro" id="IPR011701">
    <property type="entry name" value="MFS"/>
</dbReference>
<evidence type="ECO:0000256" key="1">
    <source>
        <dbReference type="ARBA" id="ARBA00004141"/>
    </source>
</evidence>
<sequence length="479" mass="51586">MDSSRASSSVQLIQLPNTSQQDAEQAVQPSQRPIAAGELLGEAIEEQLPPRPDPIPVPETSAKAWLSVAGAFFYLFPTYGKREQHSLIPRSSGFMQTIGTIQSYLSLHQLSGYSTQQIGWITGLYTSLALLLGIQFGPLFDAYGPRLLGPIGCAIYIPVFFVLAECTQYWHFMLTISVWGGFGAAIISTIGVAVIGKWFVKRRGLAMGIALCGSSTGGIVMPLMLRSLLPRLGWAWTIRILAFINMAVLIAGSLCLQQPLPQQISAASEQRRRKRIALNFMALTSNTFTLITLGIFALEFAMFGVFGLLPTYATAANFPASTGYALVAISNGCSTFGRLLPGLAGDYFGHFNVLVCMILCTAAFTGAILVPFGSSSLKALYIFSALWGFGSGSFISLTPVCMGKTCETEDYGRYYGTMYFFVSFSLLLTVPLGGQMLSTFGTRALAGLYVGIVLAGGVCFLSARQLIYGKRGFGLKAKI</sequence>
<feature type="domain" description="Major facilitator superfamily (MFS) profile" evidence="5">
    <location>
        <begin position="63"/>
        <end position="468"/>
    </location>
</feature>
<feature type="transmembrane region" description="Helical" evidence="4">
    <location>
        <begin position="352"/>
        <end position="373"/>
    </location>
</feature>
<feature type="transmembrane region" description="Helical" evidence="4">
    <location>
        <begin position="414"/>
        <end position="432"/>
    </location>
</feature>
<feature type="transmembrane region" description="Helical" evidence="4">
    <location>
        <begin position="321"/>
        <end position="340"/>
    </location>
</feature>
<dbReference type="PROSITE" id="PS50850">
    <property type="entry name" value="MFS"/>
    <property type="match status" value="1"/>
</dbReference>
<evidence type="ECO:0000256" key="2">
    <source>
        <dbReference type="ARBA" id="ARBA00006727"/>
    </source>
</evidence>
<feature type="transmembrane region" description="Helical" evidence="4">
    <location>
        <begin position="205"/>
        <end position="224"/>
    </location>
</feature>
<dbReference type="GO" id="GO:0016020">
    <property type="term" value="C:membrane"/>
    <property type="evidence" value="ECO:0007669"/>
    <property type="project" value="UniProtKB-SubCell"/>
</dbReference>
<dbReference type="Proteomes" id="UP001265746">
    <property type="component" value="Unassembled WGS sequence"/>
</dbReference>
<dbReference type="Pfam" id="PF07690">
    <property type="entry name" value="MFS_1"/>
    <property type="match status" value="1"/>
</dbReference>
<dbReference type="SUPFAM" id="SSF103473">
    <property type="entry name" value="MFS general substrate transporter"/>
    <property type="match status" value="1"/>
</dbReference>
<keyword evidence="7" id="KW-1185">Reference proteome</keyword>
<evidence type="ECO:0000256" key="3">
    <source>
        <dbReference type="SAM" id="MobiDB-lite"/>
    </source>
</evidence>
<dbReference type="PANTHER" id="PTHR11360">
    <property type="entry name" value="MONOCARBOXYLATE TRANSPORTER"/>
    <property type="match status" value="1"/>
</dbReference>
<comment type="subcellular location">
    <subcellularLocation>
        <location evidence="1">Membrane</location>
        <topology evidence="1">Multi-pass membrane protein</topology>
    </subcellularLocation>
</comment>
<protein>
    <recommendedName>
        <fullName evidence="5">Major facilitator superfamily (MFS) profile domain-containing protein</fullName>
    </recommendedName>
</protein>
<feature type="compositionally biased region" description="Polar residues" evidence="3">
    <location>
        <begin position="1"/>
        <end position="31"/>
    </location>
</feature>
<comment type="caution">
    <text evidence="6">The sequence shown here is derived from an EMBL/GenBank/DDBJ whole genome shotgun (WGS) entry which is preliminary data.</text>
</comment>
<dbReference type="AlphaFoldDB" id="A0AAD9S2Y1"/>